<evidence type="ECO:0000313" key="2">
    <source>
        <dbReference type="Proteomes" id="UP000708208"/>
    </source>
</evidence>
<organism evidence="1 2">
    <name type="scientific">Allacma fusca</name>
    <dbReference type="NCBI Taxonomy" id="39272"/>
    <lineage>
        <taxon>Eukaryota</taxon>
        <taxon>Metazoa</taxon>
        <taxon>Ecdysozoa</taxon>
        <taxon>Arthropoda</taxon>
        <taxon>Hexapoda</taxon>
        <taxon>Collembola</taxon>
        <taxon>Symphypleona</taxon>
        <taxon>Sminthuridae</taxon>
        <taxon>Allacma</taxon>
    </lineage>
</organism>
<evidence type="ECO:0000313" key="1">
    <source>
        <dbReference type="EMBL" id="CAG7832379.1"/>
    </source>
</evidence>
<comment type="caution">
    <text evidence="1">The sequence shown here is derived from an EMBL/GenBank/DDBJ whole genome shotgun (WGS) entry which is preliminary data.</text>
</comment>
<protein>
    <submittedName>
        <fullName evidence="1">Uncharacterized protein</fullName>
    </submittedName>
</protein>
<reference evidence="1" key="1">
    <citation type="submission" date="2021-06" db="EMBL/GenBank/DDBJ databases">
        <authorList>
            <person name="Hodson N. C."/>
            <person name="Mongue J. A."/>
            <person name="Jaron S. K."/>
        </authorList>
    </citation>
    <scope>NUCLEOTIDE SEQUENCE</scope>
</reference>
<name>A0A8J2PSY8_9HEXA</name>
<dbReference type="AlphaFoldDB" id="A0A8J2PSY8"/>
<dbReference type="EMBL" id="CAJVCH010564744">
    <property type="protein sequence ID" value="CAG7832379.1"/>
    <property type="molecule type" value="Genomic_DNA"/>
</dbReference>
<dbReference type="Proteomes" id="UP000708208">
    <property type="component" value="Unassembled WGS sequence"/>
</dbReference>
<proteinExistence type="predicted"/>
<keyword evidence="2" id="KW-1185">Reference proteome</keyword>
<sequence>MNSFVAFALTTILAAANA</sequence>
<feature type="non-terminal residue" evidence="1">
    <location>
        <position position="18"/>
    </location>
</feature>
<accession>A0A8J2PSY8</accession>
<gene>
    <name evidence="1" type="ORF">AFUS01_LOCUS42064</name>
</gene>